<proteinExistence type="predicted"/>
<dbReference type="KEGG" id="meme:HYG87_08620"/>
<reference evidence="1" key="1">
    <citation type="submission" date="2020-07" db="EMBL/GenBank/DDBJ databases">
        <title>Methanobacterium. sp. MethCan genome.</title>
        <authorList>
            <person name="Postec A."/>
            <person name="Quemeneur M."/>
        </authorList>
    </citation>
    <scope>NUCLEOTIDE SEQUENCE</scope>
    <source>
        <strain evidence="1">MethCAN</strain>
    </source>
</reference>
<accession>A0A8T8K708</accession>
<keyword evidence="2" id="KW-1185">Reference proteome</keyword>
<evidence type="ECO:0000313" key="1">
    <source>
        <dbReference type="EMBL" id="QUH23817.1"/>
    </source>
</evidence>
<organism evidence="1 2">
    <name type="scientific">Methanobacterium alkalithermotolerans</name>
    <dbReference type="NCBI Taxonomy" id="2731220"/>
    <lineage>
        <taxon>Archaea</taxon>
        <taxon>Methanobacteriati</taxon>
        <taxon>Methanobacteriota</taxon>
        <taxon>Methanomada group</taxon>
        <taxon>Methanobacteria</taxon>
        <taxon>Methanobacteriales</taxon>
        <taxon>Methanobacteriaceae</taxon>
        <taxon>Methanobacterium</taxon>
    </lineage>
</organism>
<dbReference type="AlphaFoldDB" id="A0A8T8K708"/>
<protein>
    <submittedName>
        <fullName evidence="1">Uncharacterized protein</fullName>
    </submittedName>
</protein>
<sequence>MFFNVSGHEVKVEVEKKKVFLSKHSERKLKKFKIHFQVYNPLKIPKTVTSIDDKKKWNVIDSYRYYTEGNPVVRYIFEIEEIEELNIRVLHLGELQIKPDYYQEEIDESADILLIKAGLILDNQQWEYLSDLYKKGPVTIKREGISLKPKKMIFNRLIWSQKSNNEIKCALSLVEDKVNHYRQMLGSKVEIENLKKVASFNQGSIAALIEILTEKKILNDQDLEKINKMQKTLPDDLQYIQVEDLDDFLKKYKI</sequence>
<dbReference type="Proteomes" id="UP000681041">
    <property type="component" value="Chromosome"/>
</dbReference>
<evidence type="ECO:0000313" key="2">
    <source>
        <dbReference type="Proteomes" id="UP000681041"/>
    </source>
</evidence>
<dbReference type="EMBL" id="CP058560">
    <property type="protein sequence ID" value="QUH23817.1"/>
    <property type="molecule type" value="Genomic_DNA"/>
</dbReference>
<dbReference type="RefSeq" id="WP_211532774.1">
    <property type="nucleotide sequence ID" value="NZ_CP058560.1"/>
</dbReference>
<dbReference type="GeneID" id="64820823"/>
<gene>
    <name evidence="1" type="ORF">HYG87_08620</name>
</gene>
<name>A0A8T8K708_9EURY</name>